<protein>
    <recommendedName>
        <fullName evidence="2">DUF7871 domain-containing protein</fullName>
    </recommendedName>
</protein>
<dbReference type="Pfam" id="PF25277">
    <property type="entry name" value="DUF7871"/>
    <property type="match status" value="2"/>
</dbReference>
<feature type="compositionally biased region" description="Polar residues" evidence="1">
    <location>
        <begin position="26"/>
        <end position="39"/>
    </location>
</feature>
<feature type="region of interest" description="Disordered" evidence="1">
    <location>
        <begin position="98"/>
        <end position="125"/>
    </location>
</feature>
<evidence type="ECO:0000313" key="4">
    <source>
        <dbReference type="Proteomes" id="UP000799764"/>
    </source>
</evidence>
<evidence type="ECO:0000256" key="1">
    <source>
        <dbReference type="SAM" id="MobiDB-lite"/>
    </source>
</evidence>
<accession>A0A9P4UDE3</accession>
<gene>
    <name evidence="3" type="ORF">P171DRAFT_431843</name>
</gene>
<keyword evidence="4" id="KW-1185">Reference proteome</keyword>
<feature type="compositionally biased region" description="Polar residues" evidence="1">
    <location>
        <begin position="106"/>
        <end position="125"/>
    </location>
</feature>
<dbReference type="EMBL" id="MU001500">
    <property type="protein sequence ID" value="KAF2445087.1"/>
    <property type="molecule type" value="Genomic_DNA"/>
</dbReference>
<dbReference type="InterPro" id="IPR057193">
    <property type="entry name" value="DUF7871"/>
</dbReference>
<sequence>MRRARSTYLKLQIPLLTFLKHSSSPLQLTNNTQSDNHTPSKPPFPNTPKMTCCGRNTGECVCAKEATCSCGKQPALQCTCGKAATENKLPTSTCQCGKRAEDSCTCGRSSDNGSSSLETDFTTKK</sequence>
<proteinExistence type="predicted"/>
<evidence type="ECO:0000259" key="2">
    <source>
        <dbReference type="Pfam" id="PF25277"/>
    </source>
</evidence>
<feature type="region of interest" description="Disordered" evidence="1">
    <location>
        <begin position="26"/>
        <end position="47"/>
    </location>
</feature>
<dbReference type="AlphaFoldDB" id="A0A9P4UDE3"/>
<reference evidence="3" key="1">
    <citation type="journal article" date="2020" name="Stud. Mycol.">
        <title>101 Dothideomycetes genomes: a test case for predicting lifestyles and emergence of pathogens.</title>
        <authorList>
            <person name="Haridas S."/>
            <person name="Albert R."/>
            <person name="Binder M."/>
            <person name="Bloem J."/>
            <person name="Labutti K."/>
            <person name="Salamov A."/>
            <person name="Andreopoulos B."/>
            <person name="Baker S."/>
            <person name="Barry K."/>
            <person name="Bills G."/>
            <person name="Bluhm B."/>
            <person name="Cannon C."/>
            <person name="Castanera R."/>
            <person name="Culley D."/>
            <person name="Daum C."/>
            <person name="Ezra D."/>
            <person name="Gonzalez J."/>
            <person name="Henrissat B."/>
            <person name="Kuo A."/>
            <person name="Liang C."/>
            <person name="Lipzen A."/>
            <person name="Lutzoni F."/>
            <person name="Magnuson J."/>
            <person name="Mondo S."/>
            <person name="Nolan M."/>
            <person name="Ohm R."/>
            <person name="Pangilinan J."/>
            <person name="Park H.-J."/>
            <person name="Ramirez L."/>
            <person name="Alfaro M."/>
            <person name="Sun H."/>
            <person name="Tritt A."/>
            <person name="Yoshinaga Y."/>
            <person name="Zwiers L.-H."/>
            <person name="Turgeon B."/>
            <person name="Goodwin S."/>
            <person name="Spatafora J."/>
            <person name="Crous P."/>
            <person name="Grigoriev I."/>
        </authorList>
    </citation>
    <scope>NUCLEOTIDE SEQUENCE</scope>
    <source>
        <strain evidence="3">CBS 690.94</strain>
    </source>
</reference>
<dbReference type="PANTHER" id="PTHR40620">
    <property type="entry name" value="RESISTANCE PROTEIN CRD2, PUTATIVE (AFU_ORTHOLOGUE AFUA_4G04318)-RELATED"/>
    <property type="match status" value="1"/>
</dbReference>
<dbReference type="Proteomes" id="UP000799764">
    <property type="component" value="Unassembled WGS sequence"/>
</dbReference>
<feature type="domain" description="DUF7871" evidence="2">
    <location>
        <begin position="91"/>
        <end position="124"/>
    </location>
</feature>
<organism evidence="3 4">
    <name type="scientific">Karstenula rhodostoma CBS 690.94</name>
    <dbReference type="NCBI Taxonomy" id="1392251"/>
    <lineage>
        <taxon>Eukaryota</taxon>
        <taxon>Fungi</taxon>
        <taxon>Dikarya</taxon>
        <taxon>Ascomycota</taxon>
        <taxon>Pezizomycotina</taxon>
        <taxon>Dothideomycetes</taxon>
        <taxon>Pleosporomycetidae</taxon>
        <taxon>Pleosporales</taxon>
        <taxon>Massarineae</taxon>
        <taxon>Didymosphaeriaceae</taxon>
        <taxon>Karstenula</taxon>
    </lineage>
</organism>
<name>A0A9P4UDE3_9PLEO</name>
<dbReference type="PANTHER" id="PTHR40620:SF1">
    <property type="entry name" value="RESISTANCE PROTEIN CRD2, PUTATIVE (AFU_ORTHOLOGUE AFUA_4G04318)-RELATED"/>
    <property type="match status" value="1"/>
</dbReference>
<dbReference type="OrthoDB" id="4140664at2759"/>
<feature type="domain" description="DUF7871" evidence="2">
    <location>
        <begin position="50"/>
        <end position="89"/>
    </location>
</feature>
<comment type="caution">
    <text evidence="3">The sequence shown here is derived from an EMBL/GenBank/DDBJ whole genome shotgun (WGS) entry which is preliminary data.</text>
</comment>
<evidence type="ECO:0000313" key="3">
    <source>
        <dbReference type="EMBL" id="KAF2445087.1"/>
    </source>
</evidence>